<dbReference type="Proteomes" id="UP000694394">
    <property type="component" value="Chromosome 9"/>
</dbReference>
<dbReference type="AlphaFoldDB" id="A0A8C5Y7T1"/>
<evidence type="ECO:0000313" key="2">
    <source>
        <dbReference type="Ensembl" id="ENSMICP00000046773.1"/>
    </source>
</evidence>
<protein>
    <recommendedName>
        <fullName evidence="1">UBC core domain-containing protein</fullName>
    </recommendedName>
</protein>
<dbReference type="Gene3D" id="3.10.110.10">
    <property type="entry name" value="Ubiquitin Conjugating Enzyme"/>
    <property type="match status" value="1"/>
</dbReference>
<accession>A0A8C5Y7T1</accession>
<sequence length="78" mass="8560">MAAPEVRFMTKIVDNLGRLCLDILKVHTVPLSIQASLSAPNPNDPLANDVAEQWKTSKAQAIETAIAWTRGKHAMHNI</sequence>
<dbReference type="EMBL" id="ABDC03013328">
    <property type="status" value="NOT_ANNOTATED_CDS"/>
    <property type="molecule type" value="Genomic_DNA"/>
</dbReference>
<reference evidence="2" key="1">
    <citation type="submission" date="2016-12" db="EMBL/GenBank/DDBJ databases">
        <title>Mouse lemur reference genome and diversity panel.</title>
        <authorList>
            <person name="Harris R."/>
            <person name="Larsen P."/>
            <person name="Liu Y."/>
            <person name="Hughes D.S."/>
            <person name="Murali S."/>
            <person name="Raveendran M."/>
            <person name="Korchina V."/>
            <person name="Wang M."/>
            <person name="Jhangiani S."/>
            <person name="Bandaranaike D."/>
            <person name="Bellair M."/>
            <person name="Blankenburg K."/>
            <person name="Chao H."/>
            <person name="Dahdouli M."/>
            <person name="Dinh H."/>
            <person name="Doddapaneni H."/>
            <person name="English A."/>
            <person name="Firestine M."/>
            <person name="Gnanaolivu R."/>
            <person name="Gross S."/>
            <person name="Hernandez B."/>
            <person name="Javaid M."/>
            <person name="Jayaseelan J."/>
            <person name="Jones J."/>
            <person name="Khan Z."/>
            <person name="Kovar C."/>
            <person name="Kurapati P."/>
            <person name="Le B."/>
            <person name="Lee S."/>
            <person name="Li M."/>
            <person name="Mathew T."/>
            <person name="Narasimhan A."/>
            <person name="Ngo D."/>
            <person name="Nguyen L."/>
            <person name="Okwuonu G."/>
            <person name="Ongeri F."/>
            <person name="Osuji N."/>
            <person name="Pu L.-L."/>
            <person name="Puazo M."/>
            <person name="Quiroz J."/>
            <person name="Raj R."/>
            <person name="Rajbhandari K."/>
            <person name="Reid J.G."/>
            <person name="Santibanez J."/>
            <person name="Sexton D."/>
            <person name="Skinner E."/>
            <person name="Vee V."/>
            <person name="Weissenberger G."/>
            <person name="Wu Y."/>
            <person name="Xin Y."/>
            <person name="Han Y."/>
            <person name="Campbell C."/>
            <person name="Brown A."/>
            <person name="Sullivan B."/>
            <person name="Shelton J."/>
            <person name="Brown S."/>
            <person name="Dudchenko O."/>
            <person name="Machol I."/>
            <person name="Durand N."/>
            <person name="Shamim M."/>
            <person name="Lieberman A."/>
            <person name="Muzny D.M."/>
            <person name="Richards S."/>
            <person name="Yoder A."/>
            <person name="Worley K.C."/>
            <person name="Rogers J."/>
            <person name="Gibbs R.A."/>
        </authorList>
    </citation>
    <scope>NUCLEOTIDE SEQUENCE [LARGE SCALE GENOMIC DNA]</scope>
</reference>
<dbReference type="InterPro" id="IPR000608">
    <property type="entry name" value="UBC"/>
</dbReference>
<keyword evidence="3" id="KW-1185">Reference proteome</keyword>
<reference evidence="2" key="3">
    <citation type="submission" date="2025-09" db="UniProtKB">
        <authorList>
            <consortium name="Ensembl"/>
        </authorList>
    </citation>
    <scope>IDENTIFICATION</scope>
</reference>
<dbReference type="InterPro" id="IPR016135">
    <property type="entry name" value="UBQ-conjugating_enzyme/RWD"/>
</dbReference>
<evidence type="ECO:0000313" key="3">
    <source>
        <dbReference type="Proteomes" id="UP000694394"/>
    </source>
</evidence>
<proteinExistence type="predicted"/>
<feature type="domain" description="UBC core" evidence="1">
    <location>
        <begin position="2"/>
        <end position="65"/>
    </location>
</feature>
<dbReference type="GeneTree" id="ENSGT00540000070023"/>
<dbReference type="SUPFAM" id="SSF54495">
    <property type="entry name" value="UBC-like"/>
    <property type="match status" value="1"/>
</dbReference>
<dbReference type="Ensembl" id="ENSMICT00000058824.1">
    <property type="protein sequence ID" value="ENSMICP00000046773.1"/>
    <property type="gene ID" value="ENSMICG00000045891.1"/>
</dbReference>
<reference evidence="2" key="2">
    <citation type="submission" date="2025-08" db="UniProtKB">
        <authorList>
            <consortium name="Ensembl"/>
        </authorList>
    </citation>
    <scope>IDENTIFICATION</scope>
</reference>
<evidence type="ECO:0000259" key="1">
    <source>
        <dbReference type="Pfam" id="PF00179"/>
    </source>
</evidence>
<organism evidence="2 3">
    <name type="scientific">Microcebus murinus</name>
    <name type="common">Gray mouse lemur</name>
    <name type="synonym">Lemur murinus</name>
    <dbReference type="NCBI Taxonomy" id="30608"/>
    <lineage>
        <taxon>Eukaryota</taxon>
        <taxon>Metazoa</taxon>
        <taxon>Chordata</taxon>
        <taxon>Craniata</taxon>
        <taxon>Vertebrata</taxon>
        <taxon>Euteleostomi</taxon>
        <taxon>Mammalia</taxon>
        <taxon>Eutheria</taxon>
        <taxon>Euarchontoglires</taxon>
        <taxon>Primates</taxon>
        <taxon>Strepsirrhini</taxon>
        <taxon>Lemuriformes</taxon>
        <taxon>Cheirogaleidae</taxon>
        <taxon>Microcebus</taxon>
    </lineage>
</organism>
<dbReference type="Pfam" id="PF00179">
    <property type="entry name" value="UQ_con"/>
    <property type="match status" value="1"/>
</dbReference>
<name>A0A8C5Y7T1_MICMU</name>